<reference evidence="3 4" key="1">
    <citation type="submission" date="2020-08" db="EMBL/GenBank/DDBJ databases">
        <title>Genomic Encyclopedia of Type Strains, Phase IV (KMG-IV): sequencing the most valuable type-strain genomes for metagenomic binning, comparative biology and taxonomic classification.</title>
        <authorList>
            <person name="Goeker M."/>
        </authorList>
    </citation>
    <scope>NUCLEOTIDE SEQUENCE [LARGE SCALE GENOMIC DNA]</scope>
    <source>
        <strain evidence="3 4">DSM 101806</strain>
    </source>
</reference>
<name>A0A7W6P031_9SPHN</name>
<comment type="caution">
    <text evidence="3">The sequence shown here is derived from an EMBL/GenBank/DDBJ whole genome shotgun (WGS) entry which is preliminary data.</text>
</comment>
<dbReference type="NCBIfam" id="TIGR02780">
    <property type="entry name" value="TrbJ_Ti"/>
    <property type="match status" value="1"/>
</dbReference>
<keyword evidence="1" id="KW-0175">Coiled coil</keyword>
<dbReference type="InterPro" id="IPR014147">
    <property type="entry name" value="T4SS_TrbJ"/>
</dbReference>
<feature type="signal peptide" evidence="2">
    <location>
        <begin position="1"/>
        <end position="29"/>
    </location>
</feature>
<proteinExistence type="predicted"/>
<feature type="chain" id="PRO_5030804134" evidence="2">
    <location>
        <begin position="30"/>
        <end position="237"/>
    </location>
</feature>
<accession>A0A7W6P031</accession>
<feature type="coiled-coil region" evidence="1">
    <location>
        <begin position="39"/>
        <end position="73"/>
    </location>
</feature>
<dbReference type="RefSeq" id="WP_184000629.1">
    <property type="nucleotide sequence ID" value="NZ_JACIEH010000005.1"/>
</dbReference>
<keyword evidence="4" id="KW-1185">Reference proteome</keyword>
<evidence type="ECO:0000313" key="4">
    <source>
        <dbReference type="Proteomes" id="UP000557392"/>
    </source>
</evidence>
<protein>
    <submittedName>
        <fullName evidence="3">P-type conjugative transfer protein TrbJ</fullName>
    </submittedName>
</protein>
<evidence type="ECO:0000313" key="3">
    <source>
        <dbReference type="EMBL" id="MBB4101289.1"/>
    </source>
</evidence>
<dbReference type="EMBL" id="JACIEH010000005">
    <property type="protein sequence ID" value="MBB4101289.1"/>
    <property type="molecule type" value="Genomic_DNA"/>
</dbReference>
<keyword evidence="2" id="KW-0732">Signal</keyword>
<dbReference type="AlphaFoldDB" id="A0A7W6P031"/>
<evidence type="ECO:0000256" key="2">
    <source>
        <dbReference type="SAM" id="SignalP"/>
    </source>
</evidence>
<evidence type="ECO:0000256" key="1">
    <source>
        <dbReference type="SAM" id="Coils"/>
    </source>
</evidence>
<dbReference type="Proteomes" id="UP000557392">
    <property type="component" value="Unassembled WGS sequence"/>
</dbReference>
<organism evidence="3 4">
    <name type="scientific">Sphingomonas kyeonggiensis</name>
    <dbReference type="NCBI Taxonomy" id="1268553"/>
    <lineage>
        <taxon>Bacteria</taxon>
        <taxon>Pseudomonadati</taxon>
        <taxon>Pseudomonadota</taxon>
        <taxon>Alphaproteobacteria</taxon>
        <taxon>Sphingomonadales</taxon>
        <taxon>Sphingomonadaceae</taxon>
        <taxon>Sphingomonas</taxon>
    </lineage>
</organism>
<sequence>MSRFAFALLLRAALPVSVAAMVVPASAQAQIAIVDVDSFANAARTLKIIDQQIQQLQNEAQMLRNQALALARTDFPDLAELTARMKEIGQLIQQAQGVAFRVGQVDQQFGKLFPDFDARAGANAIAAQAKARLDTAMAGFRHTMKVQADIAENVEADVATLGKISERSQDAVGGLQAAQATNQLLALAAKQQLQIQQLLAAQFRAEATDAARRAQAELDAHATTTKFLGSGTAYTPR</sequence>
<gene>
    <name evidence="3" type="ORF">GGR46_004879</name>
</gene>